<sequence length="109" mass="11403">VSGKHTGNEYDLSLIMDGSVQGSGLPQGNLLNEFVEAIMDRDKARIAATRTTIVETLGEAAVVDAAATIAAFNAYTRMADATGIPLEAPKAEATVELRQELGLEALNNG</sequence>
<dbReference type="InterPro" id="IPR029032">
    <property type="entry name" value="AhpD-like"/>
</dbReference>
<organism evidence="1">
    <name type="scientific">marine metagenome</name>
    <dbReference type="NCBI Taxonomy" id="408172"/>
    <lineage>
        <taxon>unclassified sequences</taxon>
        <taxon>metagenomes</taxon>
        <taxon>ecological metagenomes</taxon>
    </lineage>
</organism>
<reference evidence="1" key="1">
    <citation type="submission" date="2018-05" db="EMBL/GenBank/DDBJ databases">
        <authorList>
            <person name="Lanie J.A."/>
            <person name="Ng W.-L."/>
            <person name="Kazmierczak K.M."/>
            <person name="Andrzejewski T.M."/>
            <person name="Davidsen T.M."/>
            <person name="Wayne K.J."/>
            <person name="Tettelin H."/>
            <person name="Glass J.I."/>
            <person name="Rusch D."/>
            <person name="Podicherti R."/>
            <person name="Tsui H.-C.T."/>
            <person name="Winkler M.E."/>
        </authorList>
    </citation>
    <scope>NUCLEOTIDE SEQUENCE</scope>
</reference>
<protein>
    <submittedName>
        <fullName evidence="1">Uncharacterized protein</fullName>
    </submittedName>
</protein>
<evidence type="ECO:0000313" key="1">
    <source>
        <dbReference type="EMBL" id="SVB04792.1"/>
    </source>
</evidence>
<proteinExistence type="predicted"/>
<dbReference type="SUPFAM" id="SSF69118">
    <property type="entry name" value="AhpD-like"/>
    <property type="match status" value="1"/>
</dbReference>
<dbReference type="AlphaFoldDB" id="A0A382AUP4"/>
<dbReference type="EMBL" id="UINC01026761">
    <property type="protein sequence ID" value="SVB04792.1"/>
    <property type="molecule type" value="Genomic_DNA"/>
</dbReference>
<accession>A0A382AUP4</accession>
<name>A0A382AUP4_9ZZZZ</name>
<dbReference type="Gene3D" id="1.20.1290.10">
    <property type="entry name" value="AhpD-like"/>
    <property type="match status" value="1"/>
</dbReference>
<feature type="non-terminal residue" evidence="1">
    <location>
        <position position="1"/>
    </location>
</feature>
<gene>
    <name evidence="1" type="ORF">METZ01_LOCUS157646</name>
</gene>